<evidence type="ECO:0000313" key="4">
    <source>
        <dbReference type="EMBL" id="SDJ62695.1"/>
    </source>
</evidence>
<dbReference type="PANTHER" id="PTHR12358">
    <property type="entry name" value="SPHINGOSINE KINASE"/>
    <property type="match status" value="1"/>
</dbReference>
<dbReference type="PROSITE" id="PS50146">
    <property type="entry name" value="DAGK"/>
    <property type="match status" value="1"/>
</dbReference>
<dbReference type="InterPro" id="IPR017438">
    <property type="entry name" value="ATP-NAD_kinase_N"/>
</dbReference>
<dbReference type="AlphaFoldDB" id="A0A1G8VBG6"/>
<protein>
    <submittedName>
        <fullName evidence="4">Diacylglycerol kinase family enzyme</fullName>
    </submittedName>
</protein>
<dbReference type="InterPro" id="IPR050187">
    <property type="entry name" value="Lipid_Phosphate_FormReg"/>
</dbReference>
<dbReference type="GO" id="GO:0016301">
    <property type="term" value="F:kinase activity"/>
    <property type="evidence" value="ECO:0007669"/>
    <property type="project" value="UniProtKB-KW"/>
</dbReference>
<dbReference type="PANTHER" id="PTHR12358:SF54">
    <property type="entry name" value="SPHINGOSINE KINASE RELATED PROTEIN"/>
    <property type="match status" value="1"/>
</dbReference>
<proteinExistence type="inferred from homology"/>
<evidence type="ECO:0000256" key="2">
    <source>
        <dbReference type="ARBA" id="ARBA00005983"/>
    </source>
</evidence>
<evidence type="ECO:0000259" key="3">
    <source>
        <dbReference type="PROSITE" id="PS50146"/>
    </source>
</evidence>
<dbReference type="Pfam" id="PF00781">
    <property type="entry name" value="DAGK_cat"/>
    <property type="match status" value="1"/>
</dbReference>
<name>A0A1G8VBG6_9MICC</name>
<dbReference type="Proteomes" id="UP000182130">
    <property type="component" value="Unassembled WGS sequence"/>
</dbReference>
<dbReference type="STRING" id="1045773.SAMN05216555_11395"/>
<keyword evidence="5" id="KW-1185">Reference proteome</keyword>
<evidence type="ECO:0000313" key="5">
    <source>
        <dbReference type="Proteomes" id="UP000182130"/>
    </source>
</evidence>
<dbReference type="Gene3D" id="2.60.200.40">
    <property type="match status" value="1"/>
</dbReference>
<feature type="domain" description="DAGKc" evidence="3">
    <location>
        <begin position="1"/>
        <end position="95"/>
    </location>
</feature>
<sequence>MPLSLEETAFAGHGRVLARETASSGRPLIVSVSGDGGYNEVINGVMDAGGSAVCAVMAGGNANDHRRSTRQMPLIEAIVAGELRRIDLLRLFVGEGPEAWSRYAHSYIGFGLTPAMAIGMKEGSKGSFRELVSVIRSFSGLRPVEIGRMDGARASFDSLVLANIPHMAKYGRISQTAESNDGRFEVIMLPHARKWRIVLMALRAVTIGLGAQQSVSRYEFVTLDPIPLQIDGEILQIDANTSVLIEARYQALLTLG</sequence>
<gene>
    <name evidence="4" type="ORF">SAMN05216555_11395</name>
</gene>
<dbReference type="EMBL" id="FNEI01000013">
    <property type="protein sequence ID" value="SDJ62695.1"/>
    <property type="molecule type" value="Genomic_DNA"/>
</dbReference>
<organism evidence="4 5">
    <name type="scientific">Arthrobacter cupressi</name>
    <dbReference type="NCBI Taxonomy" id="1045773"/>
    <lineage>
        <taxon>Bacteria</taxon>
        <taxon>Bacillati</taxon>
        <taxon>Actinomycetota</taxon>
        <taxon>Actinomycetes</taxon>
        <taxon>Micrococcales</taxon>
        <taxon>Micrococcaceae</taxon>
        <taxon>Arthrobacter</taxon>
    </lineage>
</organism>
<comment type="cofactor">
    <cofactor evidence="1">
        <name>Mg(2+)</name>
        <dbReference type="ChEBI" id="CHEBI:18420"/>
    </cofactor>
</comment>
<keyword evidence="4" id="KW-0418">Kinase</keyword>
<accession>A0A1G8VBG6</accession>
<evidence type="ECO:0000256" key="1">
    <source>
        <dbReference type="ARBA" id="ARBA00001946"/>
    </source>
</evidence>
<comment type="similarity">
    <text evidence="2">Belongs to the diacylglycerol/lipid kinase family.</text>
</comment>
<dbReference type="InterPro" id="IPR016064">
    <property type="entry name" value="NAD/diacylglycerol_kinase_sf"/>
</dbReference>
<reference evidence="5" key="1">
    <citation type="submission" date="2016-10" db="EMBL/GenBank/DDBJ databases">
        <authorList>
            <person name="Varghese N."/>
            <person name="Submissions S."/>
        </authorList>
    </citation>
    <scope>NUCLEOTIDE SEQUENCE [LARGE SCALE GENOMIC DNA]</scope>
    <source>
        <strain evidence="5">CGMCC 1.10783</strain>
    </source>
</reference>
<keyword evidence="4" id="KW-0808">Transferase</keyword>
<dbReference type="Gene3D" id="3.40.50.10330">
    <property type="entry name" value="Probable inorganic polyphosphate/atp-NAD kinase, domain 1"/>
    <property type="match status" value="1"/>
</dbReference>
<dbReference type="SUPFAM" id="SSF111331">
    <property type="entry name" value="NAD kinase/diacylglycerol kinase-like"/>
    <property type="match status" value="1"/>
</dbReference>
<dbReference type="InterPro" id="IPR001206">
    <property type="entry name" value="Diacylglycerol_kinase_cat_dom"/>
</dbReference>